<organism evidence="3 4">
    <name type="scientific">Kribbibacterium absianum</name>
    <dbReference type="NCBI Taxonomy" id="3044210"/>
    <lineage>
        <taxon>Bacteria</taxon>
        <taxon>Bacillati</taxon>
        <taxon>Actinomycetota</taxon>
        <taxon>Coriobacteriia</taxon>
        <taxon>Coriobacteriales</taxon>
        <taxon>Kribbibacteriaceae</taxon>
        <taxon>Kribbibacterium</taxon>
    </lineage>
</organism>
<feature type="region of interest" description="Disordered" evidence="1">
    <location>
        <begin position="1"/>
        <end position="24"/>
    </location>
</feature>
<evidence type="ECO:0000256" key="1">
    <source>
        <dbReference type="SAM" id="MobiDB-lite"/>
    </source>
</evidence>
<keyword evidence="2" id="KW-0472">Membrane</keyword>
<keyword evidence="2" id="KW-0812">Transmembrane</keyword>
<keyword evidence="4" id="KW-1185">Reference proteome</keyword>
<dbReference type="RefSeq" id="WP_283713103.1">
    <property type="nucleotide sequence ID" value="NZ_JASJEW010000002.1"/>
</dbReference>
<gene>
    <name evidence="3" type="ORF">QJ043_07785</name>
</gene>
<keyword evidence="2" id="KW-1133">Transmembrane helix</keyword>
<dbReference type="EMBL" id="JASJEX010000003">
    <property type="protein sequence ID" value="MDJ1129977.1"/>
    <property type="molecule type" value="Genomic_DNA"/>
</dbReference>
<reference evidence="3" key="1">
    <citation type="submission" date="2023-05" db="EMBL/GenBank/DDBJ databases">
        <title>[olsenella] sp. nov., isolated from a pig farm feces dump.</title>
        <authorList>
            <person name="Chang Y.-H."/>
        </authorList>
    </citation>
    <scope>NUCLEOTIDE SEQUENCE</scope>
    <source>
        <strain evidence="3">YH-ols2217</strain>
    </source>
</reference>
<sequence length="282" mass="29634">MNTQPTPKQPTPQAEPPIESASATTDHAANKGGAFAYVITAICLGVLVLLSTSLGGCLGTIAENAIYGYSYYDSFGNDYGNGFDYDDEYGYGDEWLDWLDEQHSSTPTDDTGRTLTQAAAAETLREVCVENLNDYVSAVNYAGAPTSVRAYVKNLCSRDASASADTTSLLSTAAGALTAGDAKAAEKDLAAARKEAQQAAQDAQTLAKPNDTSDSALLDDLNQAADYVSDRWTAVAEAIKTVEGSQTLSSRFARDAEDATEDLLYDGAACLLNALALSAQQS</sequence>
<evidence type="ECO:0000313" key="4">
    <source>
        <dbReference type="Proteomes" id="UP001431693"/>
    </source>
</evidence>
<evidence type="ECO:0000256" key="2">
    <source>
        <dbReference type="SAM" id="Phobius"/>
    </source>
</evidence>
<dbReference type="Proteomes" id="UP001431693">
    <property type="component" value="Unassembled WGS sequence"/>
</dbReference>
<evidence type="ECO:0000313" key="3">
    <source>
        <dbReference type="EMBL" id="MDJ1129977.1"/>
    </source>
</evidence>
<name>A0ABT6ZLQ4_9ACTN</name>
<proteinExistence type="predicted"/>
<protein>
    <submittedName>
        <fullName evidence="3">Uncharacterized protein</fullName>
    </submittedName>
</protein>
<accession>A0ABT6ZLQ4</accession>
<feature type="transmembrane region" description="Helical" evidence="2">
    <location>
        <begin position="34"/>
        <end position="61"/>
    </location>
</feature>
<comment type="caution">
    <text evidence="3">The sequence shown here is derived from an EMBL/GenBank/DDBJ whole genome shotgun (WGS) entry which is preliminary data.</text>
</comment>